<evidence type="ECO:0000259" key="2">
    <source>
        <dbReference type="Pfam" id="PF22013"/>
    </source>
</evidence>
<keyword evidence="4" id="KW-1185">Reference proteome</keyword>
<proteinExistence type="predicted"/>
<dbReference type="InterPro" id="IPR041497">
    <property type="entry name" value="Thump-like"/>
</dbReference>
<feature type="domain" description="THUMP-like" evidence="1">
    <location>
        <begin position="321"/>
        <end position="390"/>
    </location>
</feature>
<sequence>MIDQLASPEVQAFIRAHLAEDPASLMLKKDQYPELPMRAVVEQIASKQKAKHKLPSWYQQEGILFPPALSMEQASSERTATYKASLVKGKSMVDLTGGFGIDCYFLSKSFEKGVYVERQEQLTQIAAHNYKVLGANVEVVHAQSEDYLATLGPVDLIYLDPARRDDHNKKVVLLKDYAPNVLELMPLLQQKSKQVLLKVSSLLDIKLAIEQLSHVAVVHVVAVQNEVKELLFLLDYRVENEPTIHCVNFSKTEAQHYQFSLNGEELREAIIGDYSNFLYEPNASILKAGAFKSIAEKFGLKKLHANTHLYTSEVPVVDFPGRVFKVKSEISLNKKYLKKTIPDLKANITVRNYPQSVAQIRKKTGLKEGGANYVFAFTGLNGPTALLCEKQF</sequence>
<evidence type="ECO:0000259" key="1">
    <source>
        <dbReference type="Pfam" id="PF18096"/>
    </source>
</evidence>
<dbReference type="AlphaFoldDB" id="A0A1I0N378"/>
<evidence type="ECO:0000313" key="3">
    <source>
        <dbReference type="EMBL" id="SEV95275.1"/>
    </source>
</evidence>
<dbReference type="InterPro" id="IPR054168">
    <property type="entry name" value="PG_1098_Fer"/>
</dbReference>
<name>A0A1I0N378_9BACT</name>
<feature type="domain" description="PG-1098 ferredoxin-like" evidence="2">
    <location>
        <begin position="277"/>
        <end position="320"/>
    </location>
</feature>
<dbReference type="Pfam" id="PF22013">
    <property type="entry name" value="PG_1098_Fer"/>
    <property type="match status" value="1"/>
</dbReference>
<protein>
    <submittedName>
        <fullName evidence="3">Uncharacterized protein</fullName>
    </submittedName>
</protein>
<dbReference type="Proteomes" id="UP000199437">
    <property type="component" value="Unassembled WGS sequence"/>
</dbReference>
<reference evidence="4" key="1">
    <citation type="submission" date="2016-10" db="EMBL/GenBank/DDBJ databases">
        <authorList>
            <person name="Varghese N."/>
            <person name="Submissions S."/>
        </authorList>
    </citation>
    <scope>NUCLEOTIDE SEQUENCE [LARGE SCALE GENOMIC DNA]</scope>
    <source>
        <strain evidence="4">CGMCC 1.12402</strain>
    </source>
</reference>
<dbReference type="Gene3D" id="3.40.50.150">
    <property type="entry name" value="Vaccinia Virus protein VP39"/>
    <property type="match status" value="1"/>
</dbReference>
<dbReference type="STRING" id="1267423.SAMN05216290_0885"/>
<dbReference type="RefSeq" id="WP_245733480.1">
    <property type="nucleotide sequence ID" value="NZ_FOIR01000001.1"/>
</dbReference>
<dbReference type="GeneID" id="99985624"/>
<dbReference type="InterPro" id="IPR029063">
    <property type="entry name" value="SAM-dependent_MTases_sf"/>
</dbReference>
<dbReference type="EMBL" id="FOIR01000001">
    <property type="protein sequence ID" value="SEV95275.1"/>
    <property type="molecule type" value="Genomic_DNA"/>
</dbReference>
<evidence type="ECO:0000313" key="4">
    <source>
        <dbReference type="Proteomes" id="UP000199437"/>
    </source>
</evidence>
<gene>
    <name evidence="3" type="ORF">SAMN05216290_0885</name>
</gene>
<dbReference type="SUPFAM" id="SSF53335">
    <property type="entry name" value="S-adenosyl-L-methionine-dependent methyltransferases"/>
    <property type="match status" value="1"/>
</dbReference>
<dbReference type="Pfam" id="PF18096">
    <property type="entry name" value="Thump_like"/>
    <property type="match status" value="1"/>
</dbReference>
<accession>A0A1I0N378</accession>
<organism evidence="3 4">
    <name type="scientific">Roseivirga pacifica</name>
    <dbReference type="NCBI Taxonomy" id="1267423"/>
    <lineage>
        <taxon>Bacteria</taxon>
        <taxon>Pseudomonadati</taxon>
        <taxon>Bacteroidota</taxon>
        <taxon>Cytophagia</taxon>
        <taxon>Cytophagales</taxon>
        <taxon>Roseivirgaceae</taxon>
        <taxon>Roseivirga</taxon>
    </lineage>
</organism>
<dbReference type="Gene3D" id="1.10.10.1110">
    <property type="entry name" value="Methyltransferase PG1098, N-terminal domain"/>
    <property type="match status" value="1"/>
</dbReference>